<organism evidence="2 3">
    <name type="scientific">Monilinia fructicola</name>
    <name type="common">Brown rot fungus</name>
    <name type="synonym">Ciboria fructicola</name>
    <dbReference type="NCBI Taxonomy" id="38448"/>
    <lineage>
        <taxon>Eukaryota</taxon>
        <taxon>Fungi</taxon>
        <taxon>Dikarya</taxon>
        <taxon>Ascomycota</taxon>
        <taxon>Pezizomycotina</taxon>
        <taxon>Leotiomycetes</taxon>
        <taxon>Helotiales</taxon>
        <taxon>Sclerotiniaceae</taxon>
        <taxon>Monilinia</taxon>
    </lineage>
</organism>
<evidence type="ECO:0000313" key="2">
    <source>
        <dbReference type="EMBL" id="KAA8565348.1"/>
    </source>
</evidence>
<proteinExistence type="predicted"/>
<comment type="caution">
    <text evidence="2">The sequence shown here is derived from an EMBL/GenBank/DDBJ whole genome shotgun (WGS) entry which is preliminary data.</text>
</comment>
<name>A0A5M9J700_MONFR</name>
<protein>
    <submittedName>
        <fullName evidence="2">Uncharacterized protein</fullName>
    </submittedName>
</protein>
<sequence length="106" mass="11993">MIPPIPHHETKAFSISITITIPTLHAFLINLSSYRLSLSLLCFALPYFPALLHCYIATLLHCCIAALQPWTLQHPTHQKSHRIDHQQSLFNIANTLPLFLSSSLHT</sequence>
<reference evidence="2 3" key="1">
    <citation type="submission" date="2019-06" db="EMBL/GenBank/DDBJ databases">
        <title>Genome Sequence of the Brown Rot Fungal Pathogen Monilinia fructicola.</title>
        <authorList>
            <person name="De Miccolis Angelini R.M."/>
            <person name="Landi L."/>
            <person name="Abate D."/>
            <person name="Pollastro S."/>
            <person name="Romanazzi G."/>
            <person name="Faretra F."/>
        </authorList>
    </citation>
    <scope>NUCLEOTIDE SEQUENCE [LARGE SCALE GENOMIC DNA]</scope>
    <source>
        <strain evidence="2 3">Mfrc123</strain>
    </source>
</reference>
<accession>A0A5M9J700</accession>
<keyword evidence="1" id="KW-0472">Membrane</keyword>
<keyword evidence="1" id="KW-1133">Transmembrane helix</keyword>
<feature type="transmembrane region" description="Helical" evidence="1">
    <location>
        <begin position="50"/>
        <end position="72"/>
    </location>
</feature>
<keyword evidence="1" id="KW-0812">Transmembrane</keyword>
<keyword evidence="3" id="KW-1185">Reference proteome</keyword>
<evidence type="ECO:0000256" key="1">
    <source>
        <dbReference type="SAM" id="Phobius"/>
    </source>
</evidence>
<dbReference type="EMBL" id="VICG01000014">
    <property type="protein sequence ID" value="KAA8565348.1"/>
    <property type="molecule type" value="Genomic_DNA"/>
</dbReference>
<gene>
    <name evidence="2" type="ORF">EYC84_011064</name>
</gene>
<evidence type="ECO:0000313" key="3">
    <source>
        <dbReference type="Proteomes" id="UP000322873"/>
    </source>
</evidence>
<dbReference type="Proteomes" id="UP000322873">
    <property type="component" value="Unassembled WGS sequence"/>
</dbReference>
<dbReference type="AlphaFoldDB" id="A0A5M9J700"/>
<feature type="transmembrane region" description="Helical" evidence="1">
    <location>
        <begin position="12"/>
        <end position="30"/>
    </location>
</feature>